<sequence length="95" mass="10621">MQNTDALIEAEAAILQCMADLFCNTLVPDLKDEEDIDKKLRLFKDIMCGYTAKENSIAAVVRASAKKRAADLGIDPRELCDCNSKKKLLKLVYKI</sequence>
<reference evidence="1 2" key="1">
    <citation type="submission" date="2018-02" db="EMBL/GenBank/DDBJ databases">
        <title>Genomic Encyclopedia of Archaeal and Bacterial Type Strains, Phase II (KMG-II): from individual species to whole genera.</title>
        <authorList>
            <person name="Goeker M."/>
        </authorList>
    </citation>
    <scope>NUCLEOTIDE SEQUENCE [LARGE SCALE GENOMIC DNA]</scope>
    <source>
        <strain evidence="1 2">DSM 15099</strain>
    </source>
</reference>
<dbReference type="AlphaFoldDB" id="A0A2S6FXJ8"/>
<proteinExistence type="predicted"/>
<gene>
    <name evidence="1" type="ORF">BD821_10888</name>
</gene>
<name>A0A2S6FXJ8_9CLOT</name>
<protein>
    <submittedName>
        <fullName evidence="1">Uncharacterized protein</fullName>
    </submittedName>
</protein>
<dbReference type="EMBL" id="PTIS01000008">
    <property type="protein sequence ID" value="PPK48327.1"/>
    <property type="molecule type" value="Genomic_DNA"/>
</dbReference>
<dbReference type="RefSeq" id="WP_104409902.1">
    <property type="nucleotide sequence ID" value="NZ_PTIS01000008.1"/>
</dbReference>
<organism evidence="1 2">
    <name type="scientific">Clostridium algidicarnis DSM 15099</name>
    <dbReference type="NCBI Taxonomy" id="1121295"/>
    <lineage>
        <taxon>Bacteria</taxon>
        <taxon>Bacillati</taxon>
        <taxon>Bacillota</taxon>
        <taxon>Clostridia</taxon>
        <taxon>Eubacteriales</taxon>
        <taxon>Clostridiaceae</taxon>
        <taxon>Clostridium</taxon>
    </lineage>
</organism>
<comment type="caution">
    <text evidence="1">The sequence shown here is derived from an EMBL/GenBank/DDBJ whole genome shotgun (WGS) entry which is preliminary data.</text>
</comment>
<accession>A0A2S6FXJ8</accession>
<evidence type="ECO:0000313" key="1">
    <source>
        <dbReference type="EMBL" id="PPK48327.1"/>
    </source>
</evidence>
<dbReference type="Proteomes" id="UP000239863">
    <property type="component" value="Unassembled WGS sequence"/>
</dbReference>
<evidence type="ECO:0000313" key="2">
    <source>
        <dbReference type="Proteomes" id="UP000239863"/>
    </source>
</evidence>